<dbReference type="InterPro" id="IPR036812">
    <property type="entry name" value="NAD(P)_OxRdtase_dom_sf"/>
</dbReference>
<evidence type="ECO:0000313" key="3">
    <source>
        <dbReference type="EMBL" id="RXG18539.1"/>
    </source>
</evidence>
<keyword evidence="1" id="KW-0560">Oxidoreductase</keyword>
<reference evidence="3 4" key="1">
    <citation type="submission" date="2018-07" db="EMBL/GenBank/DDBJ databases">
        <title>Leeuwenhoekiella genomics.</title>
        <authorList>
            <person name="Tahon G."/>
            <person name="Willems A."/>
        </authorList>
    </citation>
    <scope>NUCLEOTIDE SEQUENCE [LARGE SCALE GENOMIC DNA]</scope>
    <source>
        <strain evidence="3 4">R-50232</strain>
    </source>
</reference>
<evidence type="ECO:0000259" key="2">
    <source>
        <dbReference type="Pfam" id="PF00248"/>
    </source>
</evidence>
<feature type="domain" description="NADP-dependent oxidoreductase" evidence="2">
    <location>
        <begin position="1"/>
        <end position="200"/>
    </location>
</feature>
<keyword evidence="4" id="KW-1185">Reference proteome</keyword>
<dbReference type="SUPFAM" id="SSF51430">
    <property type="entry name" value="NAD(P)-linked oxidoreductase"/>
    <property type="match status" value="1"/>
</dbReference>
<dbReference type="EMBL" id="QOVI01000001">
    <property type="protein sequence ID" value="RXG18539.1"/>
    <property type="molecule type" value="Genomic_DNA"/>
</dbReference>
<evidence type="ECO:0000313" key="4">
    <source>
        <dbReference type="Proteomes" id="UP000289821"/>
    </source>
</evidence>
<protein>
    <submittedName>
        <fullName evidence="3">Aldo/keto reductase family protein</fullName>
    </submittedName>
</protein>
<organism evidence="3 4">
    <name type="scientific">Leeuwenhoekiella aestuarii</name>
    <dbReference type="NCBI Taxonomy" id="2249426"/>
    <lineage>
        <taxon>Bacteria</taxon>
        <taxon>Pseudomonadati</taxon>
        <taxon>Bacteroidota</taxon>
        <taxon>Flavobacteriia</taxon>
        <taxon>Flavobacteriales</taxon>
        <taxon>Flavobacteriaceae</taxon>
        <taxon>Leeuwenhoekiella</taxon>
    </lineage>
</organism>
<sequence length="220" mass="24883">MQLDHIDILYVHGVDPKVPVQEILRSLNDIVATGKVRYIAICNWPAWMVAKAQAIAKHNNWQRFIGLQYFYSAVTRDIETELVPMAADHNLSIFPWSPLAGGFLTGKYSREGSSEKGSRRADFDFPTIDKDKAFDLVDVMQDLAKNHNVSVAEIALAWVRHQKGVTSTIIGAKTLKQLHSNIKSTEIDLSKEDLNKIDAVSSKPDLYPGWMVERQSKYRK</sequence>
<gene>
    <name evidence="3" type="ORF">DSM04_101741</name>
</gene>
<dbReference type="RefSeq" id="WP_262707724.1">
    <property type="nucleotide sequence ID" value="NZ_QOVI01000001.1"/>
</dbReference>
<dbReference type="AlphaFoldDB" id="A0A4Q0P2V3"/>
<proteinExistence type="predicted"/>
<dbReference type="PANTHER" id="PTHR43364:SF4">
    <property type="entry name" value="NAD(P)-LINKED OXIDOREDUCTASE SUPERFAMILY PROTEIN"/>
    <property type="match status" value="1"/>
</dbReference>
<accession>A0A4Q0P2V3</accession>
<dbReference type="InterPro" id="IPR050523">
    <property type="entry name" value="AKR_Detox_Biosynth"/>
</dbReference>
<dbReference type="Proteomes" id="UP000289821">
    <property type="component" value="Unassembled WGS sequence"/>
</dbReference>
<evidence type="ECO:0000256" key="1">
    <source>
        <dbReference type="ARBA" id="ARBA00023002"/>
    </source>
</evidence>
<name>A0A4Q0P2V3_9FLAO</name>
<dbReference type="PANTHER" id="PTHR43364">
    <property type="entry name" value="NADH-SPECIFIC METHYLGLYOXAL REDUCTASE-RELATED"/>
    <property type="match status" value="1"/>
</dbReference>
<dbReference type="InterPro" id="IPR023210">
    <property type="entry name" value="NADP_OxRdtase_dom"/>
</dbReference>
<dbReference type="Gene3D" id="3.20.20.100">
    <property type="entry name" value="NADP-dependent oxidoreductase domain"/>
    <property type="match status" value="1"/>
</dbReference>
<comment type="caution">
    <text evidence="3">The sequence shown here is derived from an EMBL/GenBank/DDBJ whole genome shotgun (WGS) entry which is preliminary data.</text>
</comment>
<dbReference type="Pfam" id="PF00248">
    <property type="entry name" value="Aldo_ket_red"/>
    <property type="match status" value="1"/>
</dbReference>
<dbReference type="GO" id="GO:0016491">
    <property type="term" value="F:oxidoreductase activity"/>
    <property type="evidence" value="ECO:0007669"/>
    <property type="project" value="UniProtKB-KW"/>
</dbReference>